<dbReference type="KEGG" id="mpp:MICPUCDRAFT_49743"/>
<dbReference type="CDD" id="cd03048">
    <property type="entry name" value="GST_N_Ure2p_like"/>
    <property type="match status" value="1"/>
</dbReference>
<dbReference type="SFLD" id="SFLDG01151">
    <property type="entry name" value="Main.2:_Nu-like"/>
    <property type="match status" value="1"/>
</dbReference>
<feature type="domain" description="GST N-terminal" evidence="2">
    <location>
        <begin position="51"/>
        <end position="143"/>
    </location>
</feature>
<name>C1N6L4_MICPC</name>
<evidence type="ECO:0000259" key="3">
    <source>
        <dbReference type="PROSITE" id="PS50405"/>
    </source>
</evidence>
<keyword evidence="5" id="KW-1185">Reference proteome</keyword>
<dbReference type="SUPFAM" id="SSF47616">
    <property type="entry name" value="GST C-terminal domain-like"/>
    <property type="match status" value="1"/>
</dbReference>
<accession>C1N6L4</accession>
<evidence type="ECO:0000259" key="2">
    <source>
        <dbReference type="PROSITE" id="PS50404"/>
    </source>
</evidence>
<proteinExistence type="inferred from homology"/>
<dbReference type="Gene3D" id="3.40.30.10">
    <property type="entry name" value="Glutaredoxin"/>
    <property type="match status" value="1"/>
</dbReference>
<dbReference type="Pfam" id="PF13409">
    <property type="entry name" value="GST_N_2"/>
    <property type="match status" value="1"/>
</dbReference>
<evidence type="ECO:0000313" key="4">
    <source>
        <dbReference type="EMBL" id="EEH51943.1"/>
    </source>
</evidence>
<dbReference type="SFLD" id="SFLDS00019">
    <property type="entry name" value="Glutathione_Transferase_(cytos"/>
    <property type="match status" value="1"/>
</dbReference>
<dbReference type="OrthoDB" id="422574at2759"/>
<dbReference type="PANTHER" id="PTHR44051">
    <property type="entry name" value="GLUTATHIONE S-TRANSFERASE-RELATED"/>
    <property type="match status" value="1"/>
</dbReference>
<dbReference type="InterPro" id="IPR036249">
    <property type="entry name" value="Thioredoxin-like_sf"/>
</dbReference>
<dbReference type="Gene3D" id="1.20.1050.10">
    <property type="match status" value="1"/>
</dbReference>
<dbReference type="NCBIfam" id="NF008731">
    <property type="entry name" value="PRK11752.1"/>
    <property type="match status" value="1"/>
</dbReference>
<dbReference type="STRING" id="564608.C1N6L4"/>
<dbReference type="SUPFAM" id="SSF52833">
    <property type="entry name" value="Thioredoxin-like"/>
    <property type="match status" value="1"/>
</dbReference>
<dbReference type="RefSeq" id="XP_003063570.1">
    <property type="nucleotide sequence ID" value="XM_003063524.1"/>
</dbReference>
<protein>
    <submittedName>
        <fullName evidence="4">Predicted protein</fullName>
    </submittedName>
</protein>
<dbReference type="Pfam" id="PF13410">
    <property type="entry name" value="GST_C_2"/>
    <property type="match status" value="1"/>
</dbReference>
<dbReference type="eggNOG" id="KOG0867">
    <property type="taxonomic scope" value="Eukaryota"/>
</dbReference>
<evidence type="ECO:0000313" key="5">
    <source>
        <dbReference type="Proteomes" id="UP000001876"/>
    </source>
</evidence>
<dbReference type="InterPro" id="IPR004045">
    <property type="entry name" value="Glutathione_S-Trfase_N"/>
</dbReference>
<dbReference type="EMBL" id="GG663749">
    <property type="protein sequence ID" value="EEH51943.1"/>
    <property type="molecule type" value="Genomic_DNA"/>
</dbReference>
<organism evidence="5">
    <name type="scientific">Micromonas pusilla (strain CCMP1545)</name>
    <name type="common">Picoplanktonic green alga</name>
    <dbReference type="NCBI Taxonomy" id="564608"/>
    <lineage>
        <taxon>Eukaryota</taxon>
        <taxon>Viridiplantae</taxon>
        <taxon>Chlorophyta</taxon>
        <taxon>Mamiellophyceae</taxon>
        <taxon>Mamiellales</taxon>
        <taxon>Mamiellaceae</taxon>
        <taxon>Micromonas</taxon>
    </lineage>
</organism>
<comment type="similarity">
    <text evidence="1">Belongs to the GST superfamily.</text>
</comment>
<gene>
    <name evidence="4" type="ORF">MICPUCDRAFT_49743</name>
</gene>
<dbReference type="PANTHER" id="PTHR44051:SF8">
    <property type="entry name" value="GLUTATHIONE S-TRANSFERASE GSTA"/>
    <property type="match status" value="1"/>
</dbReference>
<dbReference type="OMA" id="GHSGAEY"/>
<reference evidence="4 5" key="1">
    <citation type="journal article" date="2009" name="Science">
        <title>Green evolution and dynamic adaptations revealed by genomes of the marine picoeukaryotes Micromonas.</title>
        <authorList>
            <person name="Worden A.Z."/>
            <person name="Lee J.H."/>
            <person name="Mock T."/>
            <person name="Rouze P."/>
            <person name="Simmons M.P."/>
            <person name="Aerts A.L."/>
            <person name="Allen A.E."/>
            <person name="Cuvelier M.L."/>
            <person name="Derelle E."/>
            <person name="Everett M.V."/>
            <person name="Foulon E."/>
            <person name="Grimwood J."/>
            <person name="Gundlach H."/>
            <person name="Henrissat B."/>
            <person name="Napoli C."/>
            <person name="McDonald S.M."/>
            <person name="Parker M.S."/>
            <person name="Rombauts S."/>
            <person name="Salamov A."/>
            <person name="Von Dassow P."/>
            <person name="Badger J.H."/>
            <person name="Coutinho P.M."/>
            <person name="Demir E."/>
            <person name="Dubchak I."/>
            <person name="Gentemann C."/>
            <person name="Eikrem W."/>
            <person name="Gready J.E."/>
            <person name="John U."/>
            <person name="Lanier W."/>
            <person name="Lindquist E.A."/>
            <person name="Lucas S."/>
            <person name="Mayer K.F."/>
            <person name="Moreau H."/>
            <person name="Not F."/>
            <person name="Otillar R."/>
            <person name="Panaud O."/>
            <person name="Pangilinan J."/>
            <person name="Paulsen I."/>
            <person name="Piegu B."/>
            <person name="Poliakov A."/>
            <person name="Robbens S."/>
            <person name="Schmutz J."/>
            <person name="Toulza E."/>
            <person name="Wyss T."/>
            <person name="Zelensky A."/>
            <person name="Zhou K."/>
            <person name="Armbrust E.V."/>
            <person name="Bhattacharya D."/>
            <person name="Goodenough U.W."/>
            <person name="Van de Peer Y."/>
            <person name="Grigoriev I.V."/>
        </authorList>
    </citation>
    <scope>NUCLEOTIDE SEQUENCE [LARGE SCALE GENOMIC DNA]</scope>
    <source>
        <strain evidence="4 5">CCMP1545</strain>
    </source>
</reference>
<dbReference type="SFLD" id="SFLDG00358">
    <property type="entry name" value="Main_(cytGST)"/>
    <property type="match status" value="1"/>
</dbReference>
<dbReference type="InterPro" id="IPR010987">
    <property type="entry name" value="Glutathione-S-Trfase_C-like"/>
</dbReference>
<feature type="domain" description="GST C-terminal" evidence="3">
    <location>
        <begin position="153"/>
        <end position="298"/>
    </location>
</feature>
<evidence type="ECO:0000256" key="1">
    <source>
        <dbReference type="ARBA" id="ARBA00007409"/>
    </source>
</evidence>
<dbReference type="GeneID" id="9689011"/>
<dbReference type="InterPro" id="IPR040079">
    <property type="entry name" value="Glutathione_S-Trfase"/>
</dbReference>
<dbReference type="AlphaFoldDB" id="C1N6L4"/>
<dbReference type="InterPro" id="IPR036282">
    <property type="entry name" value="Glutathione-S-Trfase_C_sf"/>
</dbReference>
<dbReference type="PROSITE" id="PS50404">
    <property type="entry name" value="GST_NTER"/>
    <property type="match status" value="1"/>
</dbReference>
<dbReference type="PROSITE" id="PS50405">
    <property type="entry name" value="GST_CTER"/>
    <property type="match status" value="1"/>
</dbReference>
<sequence>MAPKHDAKPSFPEKYVVPERWTPPGDLGGKFGGMNRPTAGARFERALPVGKHPLQLYSLGTPNGQKVTVLLEELGLDYDAWKCDIVADPPAQFSSGFVEANPNSKIPVLMDHRDAKSHGAPPTRVFESCHILLHLCEAAGASGEKFLPSARVDPRGRTECLNWLFWQAASAPYIGGGFGHFYNYAPANYQYAIDRFAMETKRQLDVLDKQLAGKTFVVERNDDRYGDAPTIADFAIYPWVKCIDVHYEAGEFLSLKEDYANITRWCETLERREGVKRGMRVNAFGPGAVEERHSAADFD</sequence>
<dbReference type="Proteomes" id="UP000001876">
    <property type="component" value="Unassembled WGS sequence"/>
</dbReference>